<feature type="region of interest" description="Disordered" evidence="1">
    <location>
        <begin position="1"/>
        <end position="21"/>
    </location>
</feature>
<evidence type="ECO:0000256" key="2">
    <source>
        <dbReference type="SAM" id="Phobius"/>
    </source>
</evidence>
<dbReference type="PANTHER" id="PTHR13018:SF135">
    <property type="entry name" value="CSC1_OSCA1-LIKE 7TM REGION DOMAIN-CONTAINING PROTEIN"/>
    <property type="match status" value="1"/>
</dbReference>
<feature type="transmembrane region" description="Helical" evidence="2">
    <location>
        <begin position="718"/>
        <end position="737"/>
    </location>
</feature>
<feature type="transmembrane region" description="Helical" evidence="2">
    <location>
        <begin position="569"/>
        <end position="588"/>
    </location>
</feature>
<gene>
    <name evidence="4" type="ORF">M0813_08488</name>
</gene>
<dbReference type="InterPro" id="IPR000504">
    <property type="entry name" value="RRM_dom"/>
</dbReference>
<feature type="transmembrane region" description="Helical" evidence="2">
    <location>
        <begin position="526"/>
        <end position="548"/>
    </location>
</feature>
<feature type="transmembrane region" description="Helical" evidence="2">
    <location>
        <begin position="494"/>
        <end position="514"/>
    </location>
</feature>
<dbReference type="InterPro" id="IPR035979">
    <property type="entry name" value="RBD_domain_sf"/>
</dbReference>
<dbReference type="Gene3D" id="3.30.70.330">
    <property type="match status" value="1"/>
</dbReference>
<keyword evidence="2" id="KW-0812">Transmembrane</keyword>
<proteinExistence type="predicted"/>
<feature type="transmembrane region" description="Helical" evidence="2">
    <location>
        <begin position="600"/>
        <end position="621"/>
    </location>
</feature>
<feature type="transmembrane region" description="Helical" evidence="2">
    <location>
        <begin position="259"/>
        <end position="279"/>
    </location>
</feature>
<evidence type="ECO:0000256" key="1">
    <source>
        <dbReference type="SAM" id="MobiDB-lite"/>
    </source>
</evidence>
<feature type="transmembrane region" description="Helical" evidence="2">
    <location>
        <begin position="209"/>
        <end position="227"/>
    </location>
</feature>
<dbReference type="Proteomes" id="UP001150062">
    <property type="component" value="Unassembled WGS sequence"/>
</dbReference>
<feature type="compositionally biased region" description="Polar residues" evidence="1">
    <location>
        <begin position="1"/>
        <end position="16"/>
    </location>
</feature>
<feature type="domain" description="RRM" evidence="3">
    <location>
        <begin position="305"/>
        <end position="335"/>
    </location>
</feature>
<organism evidence="4 5">
    <name type="scientific">Anaeramoeba flamelloides</name>
    <dbReference type="NCBI Taxonomy" id="1746091"/>
    <lineage>
        <taxon>Eukaryota</taxon>
        <taxon>Metamonada</taxon>
        <taxon>Anaeramoebidae</taxon>
        <taxon>Anaeramoeba</taxon>
    </lineage>
</organism>
<keyword evidence="2" id="KW-1133">Transmembrane helix</keyword>
<sequence>MSTTTNSIDFSSSEPDLTTIKPKPLGKIVQLKKLASSSMRSFMSSPMTPKNRIILKKKEKYDLYETEGETTETTISESFTETENEKYSSFDIDTNQFETVRFDKAKKNKEINKDNSESGSQDLKRKSTHLTLNPLEVLLKQKKELDEISIKGNLKEAVHRANQFCLQNSIHSKNDDNTLKRASIFTKMLDFKRMGLGVYLYFSFYRELAFLYFMISLVASMYMIFYLNENSNNYNDTDSSVLVKYIKRSSFGKTKKEDFPITILFEVGFVILFVIWIKFSEFYLYLRKKKAYTHPDNLSPAHYTVFLKNLPQCITKKKIKKAFSHFGKIKYITFIDSNVKLINASNKLNEYFVKRTEIMLRNLTRRIKKTSINGFNVEDEDNISLDEKIKVPRKMKKINKKIEKYYERVEKYSQDKSLHTPIVFVTFNSVTSAFYCVETYNRLCAFKIKKRKNRKWVLTNEKGKVITVKRSHNPEDYIFQNIRYTKWQRIKRSIFLNIISLPLIFATTGVIYIIKTDPIKIFDQKIFELDFLISIVIYIITWSSKRILKNGASFRKSETITEYEGSQMGYIVSFQALNLVIPLILNYWSSEDFFGETSTIIFLNMIFSGFASPTIFILFQFSKKHWRRYKGRKKYSQYLLNQAYAPRKFELRNFYFTILRNLIFNLIFVSFYPNIIVPCLLSLFYIYLVHKILILRYYAKPIGYSDILHNSVLQKIRFLMYLHYIFYLLMVIVRFQMLFGQTWYVLLAFSLLMFTSIYYFFCLLTSIVIKICGFFNSGLRKLNKKNRKKFQNAPVFTHIYKYNLYQFVDWKELFGVENLKQLKNTIQLKNFDKENFQQQAIIQEKIIRRRSGDITIQCPKKKKKKTVKGKSKLTFLN</sequence>
<accession>A0ABQ8X8I6</accession>
<feature type="transmembrane region" description="Helical" evidence="2">
    <location>
        <begin position="653"/>
        <end position="669"/>
    </location>
</feature>
<dbReference type="InterPro" id="IPR012677">
    <property type="entry name" value="Nucleotide-bd_a/b_plait_sf"/>
</dbReference>
<evidence type="ECO:0000259" key="3">
    <source>
        <dbReference type="Pfam" id="PF00076"/>
    </source>
</evidence>
<feature type="transmembrane region" description="Helical" evidence="2">
    <location>
        <begin position="757"/>
        <end position="779"/>
    </location>
</feature>
<dbReference type="SUPFAM" id="SSF54928">
    <property type="entry name" value="RNA-binding domain, RBD"/>
    <property type="match status" value="1"/>
</dbReference>
<dbReference type="PANTHER" id="PTHR13018">
    <property type="entry name" value="PROBABLE MEMBRANE PROTEIN DUF221-RELATED"/>
    <property type="match status" value="1"/>
</dbReference>
<dbReference type="EMBL" id="JAOAOG010000325">
    <property type="protein sequence ID" value="KAJ6228988.1"/>
    <property type="molecule type" value="Genomic_DNA"/>
</dbReference>
<keyword evidence="5" id="KW-1185">Reference proteome</keyword>
<dbReference type="CDD" id="cd00590">
    <property type="entry name" value="RRM_SF"/>
    <property type="match status" value="1"/>
</dbReference>
<reference evidence="4" key="1">
    <citation type="submission" date="2022-08" db="EMBL/GenBank/DDBJ databases">
        <title>Novel sulfate-reducing endosymbionts in the free-living metamonad Anaeramoeba.</title>
        <authorList>
            <person name="Jerlstrom-Hultqvist J."/>
            <person name="Cepicka I."/>
            <person name="Gallot-Lavallee L."/>
            <person name="Salas-Leiva D."/>
            <person name="Curtis B.A."/>
            <person name="Zahonova K."/>
            <person name="Pipaliya S."/>
            <person name="Dacks J."/>
            <person name="Roger A.J."/>
        </authorList>
    </citation>
    <scope>NUCLEOTIDE SEQUENCE</scope>
    <source>
        <strain evidence="4">Schooner1</strain>
    </source>
</reference>
<evidence type="ECO:0000313" key="4">
    <source>
        <dbReference type="EMBL" id="KAJ6228988.1"/>
    </source>
</evidence>
<evidence type="ECO:0000313" key="5">
    <source>
        <dbReference type="Proteomes" id="UP001150062"/>
    </source>
</evidence>
<dbReference type="InterPro" id="IPR045122">
    <property type="entry name" value="Csc1-like"/>
</dbReference>
<comment type="caution">
    <text evidence="4">The sequence shown here is derived from an EMBL/GenBank/DDBJ whole genome shotgun (WGS) entry which is preliminary data.</text>
</comment>
<dbReference type="Pfam" id="PF00076">
    <property type="entry name" value="RRM_1"/>
    <property type="match status" value="1"/>
</dbReference>
<protein>
    <recommendedName>
        <fullName evidence="3">RRM domain-containing protein</fullName>
    </recommendedName>
</protein>
<name>A0ABQ8X8I6_9EUKA</name>
<feature type="transmembrane region" description="Helical" evidence="2">
    <location>
        <begin position="675"/>
        <end position="698"/>
    </location>
</feature>
<keyword evidence="2" id="KW-0472">Membrane</keyword>